<proteinExistence type="predicted"/>
<accession>A0A381QB33</accession>
<evidence type="ECO:0000313" key="1">
    <source>
        <dbReference type="EMBL" id="SUZ76230.1"/>
    </source>
</evidence>
<sequence length="235" mass="27764">MTFEQRLEWFSERNKIMLFLWNDRFLNPLIPTQLQKIKSSGLLDYDKLLQLLDEHFPQFEDELPPGMYFPVPISRTLMEGEEFSPELALRFFYGFIHVDGSQKWSLRGKLITGKVLSLFESNLFFEEETSRCFVEYWSENRWDKCYLECATTPFLALSIESTPDGFQLLLNNHKTDSLDLQSFRIDTLERCFVRTQNHGEVLLADAPRFWLLDHLNESGSHLVVDEHLFPLFFST</sequence>
<name>A0A381QB33_9ZZZZ</name>
<protein>
    <submittedName>
        <fullName evidence="1">Uncharacterized protein</fullName>
    </submittedName>
</protein>
<reference evidence="1" key="1">
    <citation type="submission" date="2018-05" db="EMBL/GenBank/DDBJ databases">
        <authorList>
            <person name="Lanie J.A."/>
            <person name="Ng W.-L."/>
            <person name="Kazmierczak K.M."/>
            <person name="Andrzejewski T.M."/>
            <person name="Davidsen T.M."/>
            <person name="Wayne K.J."/>
            <person name="Tettelin H."/>
            <person name="Glass J.I."/>
            <person name="Rusch D."/>
            <person name="Podicherti R."/>
            <person name="Tsui H.-C.T."/>
            <person name="Winkler M.E."/>
        </authorList>
    </citation>
    <scope>NUCLEOTIDE SEQUENCE</scope>
</reference>
<dbReference type="EMBL" id="UINC01001270">
    <property type="protein sequence ID" value="SUZ76230.1"/>
    <property type="molecule type" value="Genomic_DNA"/>
</dbReference>
<dbReference type="AlphaFoldDB" id="A0A381QB33"/>
<gene>
    <name evidence="1" type="ORF">METZ01_LOCUS29084</name>
</gene>
<organism evidence="1">
    <name type="scientific">marine metagenome</name>
    <dbReference type="NCBI Taxonomy" id="408172"/>
    <lineage>
        <taxon>unclassified sequences</taxon>
        <taxon>metagenomes</taxon>
        <taxon>ecological metagenomes</taxon>
    </lineage>
</organism>